<dbReference type="InterPro" id="IPR013083">
    <property type="entry name" value="Znf_RING/FYVE/PHD"/>
</dbReference>
<feature type="region of interest" description="Disordered" evidence="2">
    <location>
        <begin position="83"/>
        <end position="261"/>
    </location>
</feature>
<dbReference type="Gene3D" id="3.30.40.10">
    <property type="entry name" value="Zinc/RING finger domain, C3HC4 (zinc finger)"/>
    <property type="match status" value="1"/>
</dbReference>
<evidence type="ECO:0000259" key="4">
    <source>
        <dbReference type="PROSITE" id="PS50089"/>
    </source>
</evidence>
<feature type="chain" id="PRO_5012801127" description="RING-type domain-containing protein" evidence="3">
    <location>
        <begin position="20"/>
        <end position="392"/>
    </location>
</feature>
<feature type="compositionally biased region" description="Pro residues" evidence="2">
    <location>
        <begin position="247"/>
        <end position="257"/>
    </location>
</feature>
<dbReference type="CDD" id="cd16500">
    <property type="entry name" value="RING-HC_CARP"/>
    <property type="match status" value="1"/>
</dbReference>
<dbReference type="Proteomes" id="UP000193560">
    <property type="component" value="Unassembled WGS sequence"/>
</dbReference>
<evidence type="ECO:0000313" key="6">
    <source>
        <dbReference type="Proteomes" id="UP000193560"/>
    </source>
</evidence>
<gene>
    <name evidence="5" type="ORF">BCR42DRAFT_114938</name>
</gene>
<dbReference type="InterPro" id="IPR001841">
    <property type="entry name" value="Znf_RING"/>
</dbReference>
<keyword evidence="1" id="KW-0862">Zinc</keyword>
<dbReference type="PROSITE" id="PS50089">
    <property type="entry name" value="ZF_RING_2"/>
    <property type="match status" value="1"/>
</dbReference>
<accession>A0A1X2I6I1</accession>
<feature type="compositionally biased region" description="Low complexity" evidence="2">
    <location>
        <begin position="157"/>
        <end position="180"/>
    </location>
</feature>
<keyword evidence="1" id="KW-0479">Metal-binding</keyword>
<feature type="compositionally biased region" description="Pro residues" evidence="2">
    <location>
        <begin position="143"/>
        <end position="156"/>
    </location>
</feature>
<evidence type="ECO:0000256" key="2">
    <source>
        <dbReference type="SAM" id="MobiDB-lite"/>
    </source>
</evidence>
<dbReference type="Gene3D" id="1.10.720.140">
    <property type="match status" value="1"/>
</dbReference>
<dbReference type="PANTHER" id="PTHR14879:SF5">
    <property type="entry name" value="RING-TYPE DOMAIN-CONTAINING PROTEIN"/>
    <property type="match status" value="1"/>
</dbReference>
<dbReference type="SMART" id="SM00184">
    <property type="entry name" value="RING"/>
    <property type="match status" value="1"/>
</dbReference>
<dbReference type="GO" id="GO:0008270">
    <property type="term" value="F:zinc ion binding"/>
    <property type="evidence" value="ECO:0007669"/>
    <property type="project" value="UniProtKB-KW"/>
</dbReference>
<keyword evidence="3" id="KW-0732">Signal</keyword>
<evidence type="ECO:0000256" key="1">
    <source>
        <dbReference type="PROSITE-ProRule" id="PRU00175"/>
    </source>
</evidence>
<comment type="caution">
    <text evidence="5">The sequence shown here is derived from an EMBL/GenBank/DDBJ whole genome shotgun (WGS) entry which is preliminary data.</text>
</comment>
<dbReference type="OrthoDB" id="3045089at2759"/>
<feature type="signal peptide" evidence="3">
    <location>
        <begin position="1"/>
        <end position="19"/>
    </location>
</feature>
<feature type="compositionally biased region" description="Low complexity" evidence="2">
    <location>
        <begin position="187"/>
        <end position="200"/>
    </location>
</feature>
<dbReference type="InterPro" id="IPR051728">
    <property type="entry name" value="RING-FYVE_E3_ubiquitin-ligase"/>
</dbReference>
<feature type="domain" description="RING-type" evidence="4">
    <location>
        <begin position="341"/>
        <end position="380"/>
    </location>
</feature>
<dbReference type="AlphaFoldDB" id="A0A1X2I6I1"/>
<protein>
    <recommendedName>
        <fullName evidence="4">RING-type domain-containing protein</fullName>
    </recommendedName>
</protein>
<dbReference type="Pfam" id="PF13920">
    <property type="entry name" value="zf-C3HC4_3"/>
    <property type="match status" value="1"/>
</dbReference>
<proteinExistence type="predicted"/>
<sequence>MNLIVYMFVFIHLFPRFSAVRCCDTCDLHITMQEMNSSMLGSQSLKQLKQYIRCYNLPSQHAIEKDDLVKLIFNTRPITNQNERHYRKLRDQQYAGQASAQEREGANNNNNNNNTNNSTSGGDLFDDNPLSTMFNKLSDLFIPPDPTVSPAAPTPPRQQQQHQQQQRQRPYTNQRPQQHYRPPPPTSSQQHTSSSSYPSYIYPEHQHQHPSSAPRSTTTAARPSSTTAAPSSRQQASSASSASATASPPPSSTPSPPGNTVTLKEMLALSIDPATMSVRTLKHILRTNHVEQNFALEKKELVTRVQQLIEDEKKLQKERHHVDNDTSSGNGGDDIHEDMVCRICYDSVQNCVFLNCGHMATCIDCGLKLVESKNECPICRDSIVRVVRVFRS</sequence>
<dbReference type="EMBL" id="MCGE01000025">
    <property type="protein sequence ID" value="ORZ10243.1"/>
    <property type="molecule type" value="Genomic_DNA"/>
</dbReference>
<feature type="compositionally biased region" description="Low complexity" evidence="2">
    <location>
        <begin position="210"/>
        <end position="246"/>
    </location>
</feature>
<reference evidence="5 6" key="1">
    <citation type="submission" date="2016-07" db="EMBL/GenBank/DDBJ databases">
        <title>Pervasive Adenine N6-methylation of Active Genes in Fungi.</title>
        <authorList>
            <consortium name="DOE Joint Genome Institute"/>
            <person name="Mondo S.J."/>
            <person name="Dannebaum R.O."/>
            <person name="Kuo R.C."/>
            <person name="Labutti K."/>
            <person name="Haridas S."/>
            <person name="Kuo A."/>
            <person name="Salamov A."/>
            <person name="Ahrendt S.R."/>
            <person name="Lipzen A."/>
            <person name="Sullivan W."/>
            <person name="Andreopoulos W.B."/>
            <person name="Clum A."/>
            <person name="Lindquist E."/>
            <person name="Daum C."/>
            <person name="Ramamoorthy G.K."/>
            <person name="Gryganskyi A."/>
            <person name="Culley D."/>
            <person name="Magnuson J.K."/>
            <person name="James T.Y."/>
            <person name="O'Malley M.A."/>
            <person name="Stajich J.E."/>
            <person name="Spatafora J.W."/>
            <person name="Visel A."/>
            <person name="Grigoriev I.V."/>
        </authorList>
    </citation>
    <scope>NUCLEOTIDE SEQUENCE [LARGE SCALE GENOMIC DNA]</scope>
    <source>
        <strain evidence="5 6">NRRL 1336</strain>
    </source>
</reference>
<evidence type="ECO:0000313" key="5">
    <source>
        <dbReference type="EMBL" id="ORZ10243.1"/>
    </source>
</evidence>
<evidence type="ECO:0000256" key="3">
    <source>
        <dbReference type="SAM" id="SignalP"/>
    </source>
</evidence>
<dbReference type="SUPFAM" id="SSF57850">
    <property type="entry name" value="RING/U-box"/>
    <property type="match status" value="1"/>
</dbReference>
<organism evidence="5 6">
    <name type="scientific">Absidia repens</name>
    <dbReference type="NCBI Taxonomy" id="90262"/>
    <lineage>
        <taxon>Eukaryota</taxon>
        <taxon>Fungi</taxon>
        <taxon>Fungi incertae sedis</taxon>
        <taxon>Mucoromycota</taxon>
        <taxon>Mucoromycotina</taxon>
        <taxon>Mucoromycetes</taxon>
        <taxon>Mucorales</taxon>
        <taxon>Cunninghamellaceae</taxon>
        <taxon>Absidia</taxon>
    </lineage>
</organism>
<dbReference type="PANTHER" id="PTHR14879">
    <property type="entry name" value="CASPASE REGULATOR, RING FINGER DOMAIN-CONTAINING"/>
    <property type="match status" value="1"/>
</dbReference>
<keyword evidence="1" id="KW-0863">Zinc-finger</keyword>
<name>A0A1X2I6I1_9FUNG</name>
<feature type="compositionally biased region" description="Low complexity" evidence="2">
    <location>
        <begin position="107"/>
        <end position="120"/>
    </location>
</feature>
<keyword evidence="6" id="KW-1185">Reference proteome</keyword>